<dbReference type="InterPro" id="IPR036388">
    <property type="entry name" value="WH-like_DNA-bd_sf"/>
</dbReference>
<dbReference type="InterPro" id="IPR036390">
    <property type="entry name" value="WH_DNA-bd_sf"/>
</dbReference>
<accession>A0A5J4LBA9</accession>
<gene>
    <name evidence="1" type="ORF">A45J_2612</name>
</gene>
<proteinExistence type="predicted"/>
<evidence type="ECO:0000313" key="1">
    <source>
        <dbReference type="EMBL" id="GER94846.1"/>
    </source>
</evidence>
<name>A0A5J4LBA9_9ZZZZ</name>
<reference evidence="1" key="1">
    <citation type="submission" date="2019-10" db="EMBL/GenBank/DDBJ databases">
        <title>Metagenomic sequencing of thiosulfate-disproportionating enrichment culture.</title>
        <authorList>
            <person name="Umezawa K."/>
            <person name="Kojima H."/>
            <person name="Fukui M."/>
        </authorList>
    </citation>
    <scope>NUCLEOTIDE SEQUENCE</scope>
    <source>
        <strain evidence="1">45J</strain>
    </source>
</reference>
<organism evidence="1">
    <name type="scientific">hot springs metagenome</name>
    <dbReference type="NCBI Taxonomy" id="433727"/>
    <lineage>
        <taxon>unclassified sequences</taxon>
        <taxon>metagenomes</taxon>
        <taxon>ecological metagenomes</taxon>
    </lineage>
</organism>
<sequence length="202" mass="23348">MNFTLDQFKNIILLNIYRTDFLSPKLRSKTKNAIIDHLFSRTILVGKETCRISHSEFAKLTAISVPTISRAMRALIKDGIVLIRGAYKPRVPCEYGLNINVPRNIELWFSPQRNPWLMLDEIVGGDDARKEDIELTAEGQAVINSIKDNLTPREKEELNKKAMEELIFSEKDLTEANVERKITEILVRNFSEEKRKRYLIGE</sequence>
<dbReference type="Gene3D" id="1.10.10.10">
    <property type="entry name" value="Winged helix-like DNA-binding domain superfamily/Winged helix DNA-binding domain"/>
    <property type="match status" value="1"/>
</dbReference>
<protein>
    <submittedName>
        <fullName evidence="1">Uncharacterized protein</fullName>
    </submittedName>
</protein>
<dbReference type="EMBL" id="BLAB01000001">
    <property type="protein sequence ID" value="GER94846.1"/>
    <property type="molecule type" value="Genomic_DNA"/>
</dbReference>
<dbReference type="SUPFAM" id="SSF46785">
    <property type="entry name" value="Winged helix' DNA-binding domain"/>
    <property type="match status" value="1"/>
</dbReference>
<comment type="caution">
    <text evidence="1">The sequence shown here is derived from an EMBL/GenBank/DDBJ whole genome shotgun (WGS) entry which is preliminary data.</text>
</comment>
<dbReference type="Pfam" id="PF13412">
    <property type="entry name" value="HTH_24"/>
    <property type="match status" value="1"/>
</dbReference>
<dbReference type="AlphaFoldDB" id="A0A5J4LBA9"/>